<sequence length="480" mass="55517">MSVNLQDSMNRSCLCSIFITTALICGAYFIGNAYIDEEFKEKLLRWEITNRMYNVTDKIQNVADKVHNVTNKIQNVADKMHNVTDKIDNVADKMQNATSPTCENLGKPLGTEALPQGIIVKTSNLETQHLWNYRHNKKGNPNRAMSLLAMAVGIKQKEIVNNVIQKFHSRDFVVMLFHYDGVVEDWKQWFAKRFLHPDIVAEYEYIFLWDEDLGVAHFNPQRYLSIVKEEGFEISQPALDTTKTKVHYPITARRKKLKFHRRMYKNKGRVHCDDHSTDPPCTGWVEMMAPVFSRSAWRCSWYMIQNDLIHAWGLDLLLGYCAQGDRKKNVGVVDAEYIVHYGLPTLGVVVTASSSSPNETNPKSRVSQESSESREVDNRPEVRRKSYVEMKRFKERWKKAVEDDICWVDPYGSVLQSRFEDPAMLPFRIVSVNHDHREEPSLSSSRFEDSTMLPFRLVSVNHGHREDPSLSSESRLFMSL</sequence>
<feature type="compositionally biased region" description="Basic and acidic residues" evidence="1">
    <location>
        <begin position="371"/>
        <end position="380"/>
    </location>
</feature>
<dbReference type="PANTHER" id="PTHR31210">
    <property type="entry name" value="OS06G0731900 PROTEIN"/>
    <property type="match status" value="1"/>
</dbReference>
<dbReference type="Pfam" id="PF05212">
    <property type="entry name" value="DUF707"/>
    <property type="match status" value="1"/>
</dbReference>
<accession>A0A8S9MYR5</accession>
<dbReference type="Gene3D" id="1.20.5.170">
    <property type="match status" value="1"/>
</dbReference>
<keyword evidence="2" id="KW-0812">Transmembrane</keyword>
<feature type="region of interest" description="Disordered" evidence="1">
    <location>
        <begin position="352"/>
        <end position="380"/>
    </location>
</feature>
<organism evidence="3 4">
    <name type="scientific">Brassica cretica</name>
    <name type="common">Mustard</name>
    <dbReference type="NCBI Taxonomy" id="69181"/>
    <lineage>
        <taxon>Eukaryota</taxon>
        <taxon>Viridiplantae</taxon>
        <taxon>Streptophyta</taxon>
        <taxon>Embryophyta</taxon>
        <taxon>Tracheophyta</taxon>
        <taxon>Spermatophyta</taxon>
        <taxon>Magnoliopsida</taxon>
        <taxon>eudicotyledons</taxon>
        <taxon>Gunneridae</taxon>
        <taxon>Pentapetalae</taxon>
        <taxon>rosids</taxon>
        <taxon>malvids</taxon>
        <taxon>Brassicales</taxon>
        <taxon>Brassicaceae</taxon>
        <taxon>Brassiceae</taxon>
        <taxon>Brassica</taxon>
    </lineage>
</organism>
<dbReference type="PANTHER" id="PTHR31210:SF81">
    <property type="entry name" value="DUF707 DOMAIN-CONTAINING PROTEIN"/>
    <property type="match status" value="1"/>
</dbReference>
<dbReference type="Proteomes" id="UP000712600">
    <property type="component" value="Unassembled WGS sequence"/>
</dbReference>
<dbReference type="AlphaFoldDB" id="A0A8S9MYR5"/>
<protein>
    <submittedName>
        <fullName evidence="3">Uncharacterized protein</fullName>
    </submittedName>
</protein>
<proteinExistence type="predicted"/>
<comment type="caution">
    <text evidence="3">The sequence shown here is derived from an EMBL/GenBank/DDBJ whole genome shotgun (WGS) entry which is preliminary data.</text>
</comment>
<evidence type="ECO:0000256" key="2">
    <source>
        <dbReference type="SAM" id="Phobius"/>
    </source>
</evidence>
<dbReference type="EMBL" id="QGKX02002183">
    <property type="protein sequence ID" value="KAF3489205.1"/>
    <property type="molecule type" value="Genomic_DNA"/>
</dbReference>
<keyword evidence="2" id="KW-0472">Membrane</keyword>
<feature type="compositionally biased region" description="Polar residues" evidence="1">
    <location>
        <begin position="352"/>
        <end position="363"/>
    </location>
</feature>
<evidence type="ECO:0000256" key="1">
    <source>
        <dbReference type="SAM" id="MobiDB-lite"/>
    </source>
</evidence>
<evidence type="ECO:0000313" key="4">
    <source>
        <dbReference type="Proteomes" id="UP000712600"/>
    </source>
</evidence>
<dbReference type="InterPro" id="IPR007877">
    <property type="entry name" value="DUF707"/>
</dbReference>
<gene>
    <name evidence="3" type="ORF">F2Q69_00056980</name>
</gene>
<feature type="transmembrane region" description="Helical" evidence="2">
    <location>
        <begin position="12"/>
        <end position="35"/>
    </location>
</feature>
<reference evidence="3" key="1">
    <citation type="submission" date="2019-12" db="EMBL/GenBank/DDBJ databases">
        <title>Genome sequencing and annotation of Brassica cretica.</title>
        <authorList>
            <person name="Studholme D.J."/>
            <person name="Sarris P."/>
        </authorList>
    </citation>
    <scope>NUCLEOTIDE SEQUENCE</scope>
    <source>
        <strain evidence="3">PFS-109/04</strain>
        <tissue evidence="3">Leaf</tissue>
    </source>
</reference>
<name>A0A8S9MYR5_BRACR</name>
<evidence type="ECO:0000313" key="3">
    <source>
        <dbReference type="EMBL" id="KAF3489205.1"/>
    </source>
</evidence>
<keyword evidence="2" id="KW-1133">Transmembrane helix</keyword>